<dbReference type="PROSITE" id="PS01124">
    <property type="entry name" value="HTH_ARAC_FAMILY_2"/>
    <property type="match status" value="1"/>
</dbReference>
<gene>
    <name evidence="5" type="ORF">SAMN05660772_01931</name>
</gene>
<dbReference type="SUPFAM" id="SSF46689">
    <property type="entry name" value="Homeodomain-like"/>
    <property type="match status" value="1"/>
</dbReference>
<dbReference type="GO" id="GO:0000976">
    <property type="term" value="F:transcription cis-regulatory region binding"/>
    <property type="evidence" value="ECO:0007669"/>
    <property type="project" value="TreeGrafter"/>
</dbReference>
<dbReference type="AlphaFoldDB" id="A0A1W1UL05"/>
<dbReference type="InterPro" id="IPR054015">
    <property type="entry name" value="ExsA-like_N"/>
</dbReference>
<keyword evidence="6" id="KW-1185">Reference proteome</keyword>
<evidence type="ECO:0000313" key="5">
    <source>
        <dbReference type="EMBL" id="SMB81752.1"/>
    </source>
</evidence>
<accession>A0A1W1UL05</accession>
<dbReference type="SMART" id="SM00342">
    <property type="entry name" value="HTH_ARAC"/>
    <property type="match status" value="1"/>
</dbReference>
<evidence type="ECO:0000256" key="2">
    <source>
        <dbReference type="ARBA" id="ARBA00023125"/>
    </source>
</evidence>
<protein>
    <submittedName>
        <fullName evidence="5">Transcriptional regulator, AraC family</fullName>
    </submittedName>
</protein>
<reference evidence="6" key="1">
    <citation type="submission" date="2017-04" db="EMBL/GenBank/DDBJ databases">
        <authorList>
            <person name="Varghese N."/>
            <person name="Submissions S."/>
        </authorList>
    </citation>
    <scope>NUCLEOTIDE SEQUENCE [LARGE SCALE GENOMIC DNA]</scope>
    <source>
        <strain evidence="6">DSM 23072</strain>
    </source>
</reference>
<evidence type="ECO:0000256" key="1">
    <source>
        <dbReference type="ARBA" id="ARBA00023015"/>
    </source>
</evidence>
<dbReference type="Proteomes" id="UP000192408">
    <property type="component" value="Unassembled WGS sequence"/>
</dbReference>
<dbReference type="EMBL" id="FWWV01000007">
    <property type="protein sequence ID" value="SMB81752.1"/>
    <property type="molecule type" value="Genomic_DNA"/>
</dbReference>
<name>A0A1W1UL05_9PAST</name>
<sequence>MIAATGFSSARQLSSDKNHKMRHVHIRHPMIGLIKSGRKTFLRNQTPLQIQENELFILQKDSHWDIFNHTSGKAYYCSHIINLSAATLQLFYQHYPQIAPVKTQDCLRLHSKALCDCFQRAWQSLQDDDLSEKVKQHRTLELLLLLSERNIYFPPPQNLTWTEKMQYLVENDLAKHWTLHEIATAFHISESTLKRRLLRENTHFRHWLQALRLDTALSLILSSSQSLAAIAQLCGYRSQSRFSSAFKQRFAISPSMIKSQPRKMAESS</sequence>
<dbReference type="InterPro" id="IPR018062">
    <property type="entry name" value="HTH_AraC-typ_CS"/>
</dbReference>
<feature type="domain" description="HTH araC/xylS-type" evidence="4">
    <location>
        <begin position="163"/>
        <end position="260"/>
    </location>
</feature>
<evidence type="ECO:0000259" key="4">
    <source>
        <dbReference type="PROSITE" id="PS01124"/>
    </source>
</evidence>
<dbReference type="Gene3D" id="1.10.10.60">
    <property type="entry name" value="Homeodomain-like"/>
    <property type="match status" value="1"/>
</dbReference>
<dbReference type="InterPro" id="IPR018060">
    <property type="entry name" value="HTH_AraC"/>
</dbReference>
<dbReference type="InterPro" id="IPR009057">
    <property type="entry name" value="Homeodomain-like_sf"/>
</dbReference>
<dbReference type="STRING" id="1122938.SAMN05660772_01931"/>
<keyword evidence="1" id="KW-0805">Transcription regulation</keyword>
<evidence type="ECO:0000313" key="6">
    <source>
        <dbReference type="Proteomes" id="UP000192408"/>
    </source>
</evidence>
<proteinExistence type="predicted"/>
<dbReference type="PANTHER" id="PTHR47894">
    <property type="entry name" value="HTH-TYPE TRANSCRIPTIONAL REGULATOR GADX"/>
    <property type="match status" value="1"/>
</dbReference>
<dbReference type="GO" id="GO:0005829">
    <property type="term" value="C:cytosol"/>
    <property type="evidence" value="ECO:0007669"/>
    <property type="project" value="TreeGrafter"/>
</dbReference>
<keyword evidence="2" id="KW-0238">DNA-binding</keyword>
<dbReference type="GO" id="GO:0003700">
    <property type="term" value="F:DNA-binding transcription factor activity"/>
    <property type="evidence" value="ECO:0007669"/>
    <property type="project" value="InterPro"/>
</dbReference>
<keyword evidence="3" id="KW-0804">Transcription</keyword>
<dbReference type="Pfam" id="PF22200">
    <property type="entry name" value="ExsA_N"/>
    <property type="match status" value="1"/>
</dbReference>
<dbReference type="PANTHER" id="PTHR47894:SF4">
    <property type="entry name" value="HTH-TYPE TRANSCRIPTIONAL REGULATOR GADX"/>
    <property type="match status" value="1"/>
</dbReference>
<evidence type="ECO:0000256" key="3">
    <source>
        <dbReference type="ARBA" id="ARBA00023163"/>
    </source>
</evidence>
<dbReference type="PROSITE" id="PS00041">
    <property type="entry name" value="HTH_ARAC_FAMILY_1"/>
    <property type="match status" value="1"/>
</dbReference>
<dbReference type="RefSeq" id="WP_084256330.1">
    <property type="nucleotide sequence ID" value="NZ_FWWV01000007.1"/>
</dbReference>
<dbReference type="Pfam" id="PF12833">
    <property type="entry name" value="HTH_18"/>
    <property type="match status" value="1"/>
</dbReference>
<organism evidence="5 6">
    <name type="scientific">Pasteurella testudinis DSM 23072</name>
    <dbReference type="NCBI Taxonomy" id="1122938"/>
    <lineage>
        <taxon>Bacteria</taxon>
        <taxon>Pseudomonadati</taxon>
        <taxon>Pseudomonadota</taxon>
        <taxon>Gammaproteobacteria</taxon>
        <taxon>Pasteurellales</taxon>
        <taxon>Pasteurellaceae</taxon>
        <taxon>Pasteurella</taxon>
    </lineage>
</organism>